<comment type="catalytic activity">
    <reaction evidence="11">
        <text>2,3-bis-O-(geranylgeranyl)-sn-glycerol 1-phosphate + CTP + H(+) = CDP-2,3-bis-O-(geranylgeranyl)-sn-glycerol + diphosphate</text>
        <dbReference type="Rhea" id="RHEA:25690"/>
        <dbReference type="ChEBI" id="CHEBI:15378"/>
        <dbReference type="ChEBI" id="CHEBI:33019"/>
        <dbReference type="ChEBI" id="CHEBI:37563"/>
        <dbReference type="ChEBI" id="CHEBI:58837"/>
        <dbReference type="ChEBI" id="CHEBI:58838"/>
        <dbReference type="EC" id="2.7.7.67"/>
    </reaction>
</comment>
<comment type="function">
    <text evidence="11">Catalyzes the formation of CDP-2,3-bis-(O-geranylgeranyl)-sn-glycerol (CDP-archaeol) from 2,3-bis-(O-geranylgeranyl)-sn-glycerol 1-phosphate (DGGGP) and CTP. This reaction is the third ether-bond-formation step in the biosynthesis of archaeal membrane lipids.</text>
</comment>
<keyword evidence="7 11" id="KW-0443">Lipid metabolism</keyword>
<keyword evidence="4 11" id="KW-0812">Transmembrane</keyword>
<dbReference type="Pfam" id="PF01864">
    <property type="entry name" value="CarS-like"/>
    <property type="match status" value="1"/>
</dbReference>
<dbReference type="Proteomes" id="UP000191661">
    <property type="component" value="Unassembled WGS sequence"/>
</dbReference>
<dbReference type="InterPro" id="IPR032690">
    <property type="entry name" value="CarS"/>
</dbReference>
<comment type="subcellular location">
    <subcellularLocation>
        <location evidence="11">Cell membrane</location>
        <topology evidence="11">Multi-pass membrane protein</topology>
    </subcellularLocation>
</comment>
<evidence type="ECO:0000256" key="4">
    <source>
        <dbReference type="ARBA" id="ARBA00022692"/>
    </source>
</evidence>
<evidence type="ECO:0000256" key="5">
    <source>
        <dbReference type="ARBA" id="ARBA00022842"/>
    </source>
</evidence>
<evidence type="ECO:0000256" key="6">
    <source>
        <dbReference type="ARBA" id="ARBA00022989"/>
    </source>
</evidence>
<dbReference type="PANTHER" id="PTHR39650:SF1">
    <property type="entry name" value="CDP-ARCHAEOL SYNTHASE"/>
    <property type="match status" value="1"/>
</dbReference>
<dbReference type="EMBL" id="JXMW01000004">
    <property type="protein sequence ID" value="OQD59336.1"/>
    <property type="molecule type" value="Genomic_DNA"/>
</dbReference>
<comment type="similarity">
    <text evidence="11">Belongs to the CDP-archaeol synthase family.</text>
</comment>
<evidence type="ECO:0000256" key="8">
    <source>
        <dbReference type="ARBA" id="ARBA00023136"/>
    </source>
</evidence>
<dbReference type="GO" id="GO:0005886">
    <property type="term" value="C:plasma membrane"/>
    <property type="evidence" value="ECO:0007669"/>
    <property type="project" value="UniProtKB-SubCell"/>
</dbReference>
<keyword evidence="6 11" id="KW-1133">Transmembrane helix</keyword>
<keyword evidence="13" id="KW-1185">Reference proteome</keyword>
<name>A0A1V6N4D0_METAZ</name>
<feature type="transmembrane region" description="Helical" evidence="11">
    <location>
        <begin position="54"/>
        <end position="78"/>
    </location>
</feature>
<evidence type="ECO:0000256" key="3">
    <source>
        <dbReference type="ARBA" id="ARBA00022679"/>
    </source>
</evidence>
<feature type="transmembrane region" description="Helical" evidence="11">
    <location>
        <begin position="6"/>
        <end position="33"/>
    </location>
</feature>
<feature type="transmembrane region" description="Helical" evidence="11">
    <location>
        <begin position="84"/>
        <end position="104"/>
    </location>
</feature>
<protein>
    <recommendedName>
        <fullName evidence="11">CDP-archaeol synthase</fullName>
        <ecNumber evidence="11">2.7.7.67</ecNumber>
    </recommendedName>
    <alternativeName>
        <fullName evidence="11">CDP-2,3-bis-(O-geranylgeranyl)-sn-glycerol synthase</fullName>
    </alternativeName>
</protein>
<accession>A0A1V6N4D0</accession>
<proteinExistence type="inferred from homology"/>
<organism evidence="12 13">
    <name type="scientific">Methanobrevibacter arboriphilus JCM 13429 = DSM 1125</name>
    <dbReference type="NCBI Taxonomy" id="1300164"/>
    <lineage>
        <taxon>Archaea</taxon>
        <taxon>Methanobacteriati</taxon>
        <taxon>Methanobacteriota</taxon>
        <taxon>Methanomada group</taxon>
        <taxon>Methanobacteria</taxon>
        <taxon>Methanobacteriales</taxon>
        <taxon>Methanobacteriaceae</taxon>
        <taxon>Methanobrevibacter</taxon>
    </lineage>
</organism>
<keyword evidence="2 11" id="KW-0444">Lipid biosynthesis</keyword>
<dbReference type="HAMAP" id="MF_01117">
    <property type="entry name" value="CDP_archaeol_synth"/>
    <property type="match status" value="1"/>
</dbReference>
<feature type="transmembrane region" description="Helical" evidence="11">
    <location>
        <begin position="116"/>
        <end position="138"/>
    </location>
</feature>
<sequence>MSELAAFIMTCLSAVYFIMPAYIANLSGLAFGGTTPVDFGKNFIDGHRIIGDGVTWKGLIFGTITGTLVGAIEGVLIWDPVYGLIVGFLLSFGALLGDAAGSFIKRRLGINRGRPAPILDQLDFIAGALILASLYTTISSETVIIIAILTLIIHLISNMIAYLLGMKEVWY</sequence>
<keyword evidence="8 11" id="KW-0472">Membrane</keyword>
<comment type="cofactor">
    <cofactor evidence="11">
        <name>Mg(2+)</name>
        <dbReference type="ChEBI" id="CHEBI:18420"/>
    </cofactor>
</comment>
<gene>
    <name evidence="11" type="primary">carS</name>
    <name evidence="12" type="ORF">MBBAR_4c00650</name>
</gene>
<dbReference type="OrthoDB" id="45383at2157"/>
<keyword evidence="5 11" id="KW-0460">Magnesium</keyword>
<dbReference type="EC" id="2.7.7.67" evidence="11"/>
<dbReference type="GO" id="GO:0046474">
    <property type="term" value="P:glycerophospholipid biosynthetic process"/>
    <property type="evidence" value="ECO:0007669"/>
    <property type="project" value="UniProtKB-UniRule"/>
</dbReference>
<keyword evidence="10 11" id="KW-1208">Phospholipid metabolism</keyword>
<evidence type="ECO:0000256" key="7">
    <source>
        <dbReference type="ARBA" id="ARBA00023098"/>
    </source>
</evidence>
<evidence type="ECO:0000256" key="11">
    <source>
        <dbReference type="HAMAP-Rule" id="MF_01117"/>
    </source>
</evidence>
<evidence type="ECO:0000313" key="13">
    <source>
        <dbReference type="Proteomes" id="UP000191661"/>
    </source>
</evidence>
<dbReference type="GO" id="GO:0043338">
    <property type="term" value="F:CDP-2,3-bis-(O-geranylgeranyl)-sn-glycerol synthase activity"/>
    <property type="evidence" value="ECO:0007669"/>
    <property type="project" value="UniProtKB-EC"/>
</dbReference>
<keyword evidence="9 11" id="KW-0594">Phospholipid biosynthesis</keyword>
<comment type="pathway">
    <text evidence="11">Membrane lipid metabolism; glycerophospholipid metabolism.</text>
</comment>
<comment type="caution">
    <text evidence="12">The sequence shown here is derived from an EMBL/GenBank/DDBJ whole genome shotgun (WGS) entry which is preliminary data.</text>
</comment>
<evidence type="ECO:0000256" key="9">
    <source>
        <dbReference type="ARBA" id="ARBA00023209"/>
    </source>
</evidence>
<evidence type="ECO:0000313" key="12">
    <source>
        <dbReference type="EMBL" id="OQD59336.1"/>
    </source>
</evidence>
<feature type="transmembrane region" description="Helical" evidence="11">
    <location>
        <begin position="144"/>
        <end position="165"/>
    </location>
</feature>
<evidence type="ECO:0000256" key="2">
    <source>
        <dbReference type="ARBA" id="ARBA00022516"/>
    </source>
</evidence>
<keyword evidence="3 11" id="KW-0808">Transferase</keyword>
<keyword evidence="1 11" id="KW-1003">Cell membrane</keyword>
<dbReference type="InterPro" id="IPR002726">
    <property type="entry name" value="CarS_archaea"/>
</dbReference>
<reference evidence="12 13" key="1">
    <citation type="submission" date="2014-12" db="EMBL/GenBank/DDBJ databases">
        <title>Genome sequence of Methanobrevibacter arboriphilicus DH1, DSM1125.</title>
        <authorList>
            <person name="Poehlein A."/>
            <person name="Thauer R.K."/>
            <person name="Seedorf H."/>
            <person name="Daniel R."/>
        </authorList>
    </citation>
    <scope>NUCLEOTIDE SEQUENCE [LARGE SCALE GENOMIC DNA]</scope>
    <source>
        <strain evidence="12 13">DH1</strain>
    </source>
</reference>
<evidence type="ECO:0000256" key="10">
    <source>
        <dbReference type="ARBA" id="ARBA00023264"/>
    </source>
</evidence>
<dbReference type="NCBIfam" id="NF003114">
    <property type="entry name" value="PRK04032.1"/>
    <property type="match status" value="1"/>
</dbReference>
<dbReference type="PANTHER" id="PTHR39650">
    <property type="entry name" value="CDP-ARCHAEOL SYNTHASE"/>
    <property type="match status" value="1"/>
</dbReference>
<dbReference type="UniPathway" id="UPA00940"/>
<evidence type="ECO:0000256" key="1">
    <source>
        <dbReference type="ARBA" id="ARBA00022475"/>
    </source>
</evidence>
<dbReference type="AlphaFoldDB" id="A0A1V6N4D0"/>